<evidence type="ECO:0000256" key="3">
    <source>
        <dbReference type="SAM" id="MobiDB-lite"/>
    </source>
</evidence>
<organism evidence="5 6">
    <name type="scientific">Glossina morsitans morsitans</name>
    <name type="common">Savannah tsetse fly</name>
    <dbReference type="NCBI Taxonomy" id="37546"/>
    <lineage>
        <taxon>Eukaryota</taxon>
        <taxon>Metazoa</taxon>
        <taxon>Ecdysozoa</taxon>
        <taxon>Arthropoda</taxon>
        <taxon>Hexapoda</taxon>
        <taxon>Insecta</taxon>
        <taxon>Pterygota</taxon>
        <taxon>Neoptera</taxon>
        <taxon>Endopterygota</taxon>
        <taxon>Diptera</taxon>
        <taxon>Brachycera</taxon>
        <taxon>Muscomorpha</taxon>
        <taxon>Hippoboscoidea</taxon>
        <taxon>Glossinidae</taxon>
        <taxon>Glossina</taxon>
    </lineage>
</organism>
<dbReference type="EMBL" id="CCAG010019758">
    <property type="status" value="NOT_ANNOTATED_CDS"/>
    <property type="molecule type" value="Genomic_DNA"/>
</dbReference>
<protein>
    <recommendedName>
        <fullName evidence="4">Myb-like domain-containing protein</fullName>
    </recommendedName>
</protein>
<name>A0A1B0G413_GLOMM</name>
<evidence type="ECO:0000313" key="6">
    <source>
        <dbReference type="Proteomes" id="UP000092444"/>
    </source>
</evidence>
<evidence type="ECO:0000256" key="2">
    <source>
        <dbReference type="SAM" id="Coils"/>
    </source>
</evidence>
<dbReference type="SMART" id="SM00717">
    <property type="entry name" value="SANT"/>
    <property type="match status" value="1"/>
</dbReference>
<proteinExistence type="predicted"/>
<sequence>MAMRRPRIKAVANIQLNTKRKSKPSLDPVPAKSGRIQEIQESKISEKPTTTTSTTTSKEDEATKTSNYNECIEAPDENVVTEENSKETPNSEEHIEVTVANSRLNIQKTASSSKTVTNTKADDGSDEPLKTKVENVAAVEDSIKTKGDLGQNSNFEQLNIFTNTPNAEEDLNVSKTEARGVGNFYEIVSKEGGVNNTSLCLQSPKNNEIHQSLVLDKNTFHADSTKTVFPTDNNESDFTKGSLLTDDRDAFKCPAKVEYSRSVSHSSAGGADDVFYSDLEENVLQMDLQRSANGFPMSPSKIQSRQRIRPTPIFGQRRNSFVGSSPSSHNSVQEEPLTCTDFQRKERYHSASVNNTANSSTNQQNLHYTSYNKSASGRVRTESSCSNFSEINFPTHKIRRNDDRDVHRQHLRREFEARFINGVPDKSALKMFDLIYYNPITNPMEQKANENVKVEANSNDIKPFEAKQEKATVDDKLDTSASMPVPQLKLNANGELILDDESLVVETTAERKARKVWENSELIYLDENTGMNGFYKRQKRTREWEWSETIKFYRCLQTVGTDFSLMVSLFPNRTRRDLKLKFKKEERINGALINKALLHPKQFNIEELRQQVEAEEEERKKLQNMSKAYIEKKIKEPKKKKCAQQSAANRLLSGYDVYENENQKIKRRKNGKIKFIDGDKEKVIEDSGKEQDDTSTALNEECKRKSAKIGAEKRKRRRPTPINNDISNVKTQQIIKNEETSKYEDKQESLNLGSSAQEEDVKQLETELNNLLQTESYELTSATNAVTSLESVEPVKASLISSVEDFQTTGPTSVSDCHEFTLTNMDDGTITHVADLKNDGDERISLSDEIQEPDNDLVQQNIQKILTELAEGTLVLVSTLDPDNPDKVLNEIYMMDKDTGDLCDEPLNIPDDIVQCIMSVMS</sequence>
<dbReference type="InterPro" id="IPR009057">
    <property type="entry name" value="Homeodomain-like_sf"/>
</dbReference>
<evidence type="ECO:0000313" key="5">
    <source>
        <dbReference type="EnsemblMetazoa" id="GMOY008061-PA"/>
    </source>
</evidence>
<feature type="domain" description="Myb-like" evidence="4">
    <location>
        <begin position="540"/>
        <end position="588"/>
    </location>
</feature>
<keyword evidence="2" id="KW-0175">Coiled coil</keyword>
<feature type="region of interest" description="Disordered" evidence="3">
    <location>
        <begin position="1"/>
        <end position="68"/>
    </location>
</feature>
<dbReference type="GO" id="GO:0001156">
    <property type="term" value="F:TFIIIC-class transcription factor complex binding"/>
    <property type="evidence" value="ECO:0007669"/>
    <property type="project" value="TreeGrafter"/>
</dbReference>
<feature type="compositionally biased region" description="Low complexity" evidence="3">
    <location>
        <begin position="350"/>
        <end position="365"/>
    </location>
</feature>
<dbReference type="GO" id="GO:0070898">
    <property type="term" value="P:RNA polymerase III preinitiation complex assembly"/>
    <property type="evidence" value="ECO:0007669"/>
    <property type="project" value="TreeGrafter"/>
</dbReference>
<feature type="region of interest" description="Disordered" evidence="3">
    <location>
        <begin position="316"/>
        <end position="336"/>
    </location>
</feature>
<dbReference type="VEuPathDB" id="VectorBase:GMOY008061"/>
<feature type="compositionally biased region" description="Polar residues" evidence="3">
    <location>
        <begin position="317"/>
        <end position="333"/>
    </location>
</feature>
<dbReference type="AlphaFoldDB" id="A0A1B0G413"/>
<dbReference type="PhylomeDB" id="A0A1B0G413"/>
<evidence type="ECO:0000256" key="1">
    <source>
        <dbReference type="ARBA" id="ARBA00004123"/>
    </source>
</evidence>
<feature type="compositionally biased region" description="Polar residues" evidence="3">
    <location>
        <begin position="366"/>
        <end position="375"/>
    </location>
</feature>
<feature type="compositionally biased region" description="Polar residues" evidence="3">
    <location>
        <begin position="108"/>
        <end position="119"/>
    </location>
</feature>
<feature type="region of interest" description="Disordered" evidence="3">
    <location>
        <begin position="349"/>
        <end position="375"/>
    </location>
</feature>
<reference evidence="5" key="1">
    <citation type="submission" date="2020-05" db="UniProtKB">
        <authorList>
            <consortium name="EnsemblMetazoa"/>
        </authorList>
    </citation>
    <scope>IDENTIFICATION</scope>
    <source>
        <strain evidence="5">Yale</strain>
    </source>
</reference>
<dbReference type="Pfam" id="PF15963">
    <property type="entry name" value="Myb_DNA-bind_7"/>
    <property type="match status" value="1"/>
</dbReference>
<dbReference type="InterPro" id="IPR001005">
    <property type="entry name" value="SANT/Myb"/>
</dbReference>
<dbReference type="PANTHER" id="PTHR22929">
    <property type="entry name" value="RNA POLYMERASE III TRANSCRIPTION INITIATION FACTOR B"/>
    <property type="match status" value="1"/>
</dbReference>
<feature type="compositionally biased region" description="Low complexity" evidence="3">
    <location>
        <begin position="47"/>
        <end position="56"/>
    </location>
</feature>
<dbReference type="PANTHER" id="PTHR22929:SF0">
    <property type="entry name" value="TRANSCRIPTION FACTOR TFIIIB COMPONENT B'' HOMOLOG"/>
    <property type="match status" value="1"/>
</dbReference>
<feature type="coiled-coil region" evidence="2">
    <location>
        <begin position="605"/>
        <end position="632"/>
    </location>
</feature>
<dbReference type="SUPFAM" id="SSF46689">
    <property type="entry name" value="Homeodomain-like"/>
    <property type="match status" value="1"/>
</dbReference>
<dbReference type="Proteomes" id="UP000092444">
    <property type="component" value="Unassembled WGS sequence"/>
</dbReference>
<dbReference type="GO" id="GO:0005634">
    <property type="term" value="C:nucleus"/>
    <property type="evidence" value="ECO:0007669"/>
    <property type="project" value="UniProtKB-SubCell"/>
</dbReference>
<evidence type="ECO:0000259" key="4">
    <source>
        <dbReference type="SMART" id="SM00717"/>
    </source>
</evidence>
<feature type="compositionally biased region" description="Polar residues" evidence="3">
    <location>
        <begin position="721"/>
        <end position="735"/>
    </location>
</feature>
<comment type="subcellular location">
    <subcellularLocation>
        <location evidence="1">Nucleus</location>
    </subcellularLocation>
</comment>
<keyword evidence="6" id="KW-1185">Reference proteome</keyword>
<feature type="compositionally biased region" description="Basic and acidic residues" evidence="3">
    <location>
        <begin position="736"/>
        <end position="748"/>
    </location>
</feature>
<feature type="region of interest" description="Disordered" evidence="3">
    <location>
        <begin position="108"/>
        <end position="128"/>
    </location>
</feature>
<dbReference type="EnsemblMetazoa" id="GMOY008061-RA">
    <property type="protein sequence ID" value="GMOY008061-PA"/>
    <property type="gene ID" value="GMOY008061"/>
</dbReference>
<accession>A0A1B0G413</accession>
<feature type="region of interest" description="Disordered" evidence="3">
    <location>
        <begin position="685"/>
        <end position="757"/>
    </location>
</feature>
<dbReference type="STRING" id="37546.A0A1B0G413"/>
<dbReference type="InterPro" id="IPR039467">
    <property type="entry name" value="TFIIIB_B''_Myb"/>
</dbReference>
<dbReference type="GO" id="GO:0000126">
    <property type="term" value="C:transcription factor TFIIIB complex"/>
    <property type="evidence" value="ECO:0007669"/>
    <property type="project" value="TreeGrafter"/>
</dbReference>